<organism evidence="3 4">
    <name type="scientific">Effusibacillus consociatus</name>
    <dbReference type="NCBI Taxonomy" id="1117041"/>
    <lineage>
        <taxon>Bacteria</taxon>
        <taxon>Bacillati</taxon>
        <taxon>Bacillota</taxon>
        <taxon>Bacilli</taxon>
        <taxon>Bacillales</taxon>
        <taxon>Alicyclobacillaceae</taxon>
        <taxon>Effusibacillus</taxon>
    </lineage>
</organism>
<feature type="chain" id="PRO_5045141855" evidence="1">
    <location>
        <begin position="21"/>
        <end position="369"/>
    </location>
</feature>
<feature type="signal peptide" evidence="1">
    <location>
        <begin position="1"/>
        <end position="20"/>
    </location>
</feature>
<protein>
    <submittedName>
        <fullName evidence="3">Stalk domain-containing protein</fullName>
    </submittedName>
</protein>
<keyword evidence="1" id="KW-0732">Signal</keyword>
<dbReference type="Pfam" id="PF07833">
    <property type="entry name" value="Cu_amine_oxidN1"/>
    <property type="match status" value="1"/>
</dbReference>
<feature type="domain" description="Copper amine oxidase-like N-terminal" evidence="2">
    <location>
        <begin position="61"/>
        <end position="95"/>
    </location>
</feature>
<evidence type="ECO:0000313" key="4">
    <source>
        <dbReference type="Proteomes" id="UP001596002"/>
    </source>
</evidence>
<evidence type="ECO:0000313" key="3">
    <source>
        <dbReference type="EMBL" id="MFC4768008.1"/>
    </source>
</evidence>
<dbReference type="Proteomes" id="UP001596002">
    <property type="component" value="Unassembled WGS sequence"/>
</dbReference>
<accession>A0ABV9Q2L7</accession>
<dbReference type="InterPro" id="IPR012854">
    <property type="entry name" value="Cu_amine_oxidase-like_N"/>
</dbReference>
<sequence>MKKPVLWLLCGMAAGSVATAPIVAGAESLQVAISNVKLMMNGVDKTPAGGSFWNGIAQVPAALEYQGTTYVPVRYVSEALGYPVEWEGTTRTVFIGSKPVVGSAPALPIGQSARPEQNVPVTFTPLNSVLYDTGDTNLVKVSVAVRNDDTKPFSFGAYQSSFTHRDGTQYTGTLYVPQGSDYQIDPKTTRVLQYYTTVPKGVAESDLTFQLTKVDFSTYPAKIKPWATVPLQSSAANGTSYMGYDTPTFDLVPYQVQLGSISSWSYDYKAYTQVYKLHVKTSKTDNVNAFPNATELIFEVVDGNGQSVAQTRYAVGTSTNAAVPVLGDGDQYITFNNLTWSRYSSSGTKIQVYEAFQQGKRLLGAFSIN</sequence>
<dbReference type="SUPFAM" id="SSF55383">
    <property type="entry name" value="Copper amine oxidase, domain N"/>
    <property type="match status" value="1"/>
</dbReference>
<evidence type="ECO:0000256" key="1">
    <source>
        <dbReference type="SAM" id="SignalP"/>
    </source>
</evidence>
<name>A0ABV9Q2L7_9BACL</name>
<keyword evidence="4" id="KW-1185">Reference proteome</keyword>
<dbReference type="EMBL" id="JBHSHC010000096">
    <property type="protein sequence ID" value="MFC4768008.1"/>
    <property type="molecule type" value="Genomic_DNA"/>
</dbReference>
<reference evidence="4" key="1">
    <citation type="journal article" date="2019" name="Int. J. Syst. Evol. Microbiol.">
        <title>The Global Catalogue of Microorganisms (GCM) 10K type strain sequencing project: providing services to taxonomists for standard genome sequencing and annotation.</title>
        <authorList>
            <consortium name="The Broad Institute Genomics Platform"/>
            <consortium name="The Broad Institute Genome Sequencing Center for Infectious Disease"/>
            <person name="Wu L."/>
            <person name="Ma J."/>
        </authorList>
    </citation>
    <scope>NUCLEOTIDE SEQUENCE [LARGE SCALE GENOMIC DNA]</scope>
    <source>
        <strain evidence="4">WYCCWR 12678</strain>
    </source>
</reference>
<gene>
    <name evidence="3" type="ORF">ACFO8Q_11670</name>
</gene>
<comment type="caution">
    <text evidence="3">The sequence shown here is derived from an EMBL/GenBank/DDBJ whole genome shotgun (WGS) entry which is preliminary data.</text>
</comment>
<proteinExistence type="predicted"/>
<dbReference type="InterPro" id="IPR036582">
    <property type="entry name" value="Mao_N_sf"/>
</dbReference>
<evidence type="ECO:0000259" key="2">
    <source>
        <dbReference type="Pfam" id="PF07833"/>
    </source>
</evidence>
<dbReference type="RefSeq" id="WP_380025930.1">
    <property type="nucleotide sequence ID" value="NZ_JBHSHC010000096.1"/>
</dbReference>